<sequence>MSDLKKKRVISVAITGSWPTREDNPNLSITPQEIADDVYESWKAGAAIAHIHVRNDDGSPSTDYAKYKETIDLIRAKKDCDICINITSSGSVGFGDEERIYPLQQLLPEMASYDAGTLNWQHRTIFENHPRFLEKLGLALQESNIKPEIEIFDGGMVHNALYYLKKGILKAPLHFQFVLGAPGGLPNTIENLVFLKSLIPEGSTWSGCGIGSGHMPIMMATIAMGGHLRVGMEDNVMYKKGVPAESNAQFVARAKRLLEEADLQAATPDEARQIYGLTRKVF</sequence>
<accession>A0A562IZ90</accession>
<dbReference type="GO" id="GO:0046872">
    <property type="term" value="F:metal ion binding"/>
    <property type="evidence" value="ECO:0007669"/>
    <property type="project" value="UniProtKB-KW"/>
</dbReference>
<dbReference type="OrthoDB" id="63399at2"/>
<reference evidence="5 6" key="1">
    <citation type="submission" date="2019-07" db="EMBL/GenBank/DDBJ databases">
        <title>Genomic Encyclopedia of Type Strains, Phase I: the one thousand microbial genomes (KMG-I) project.</title>
        <authorList>
            <person name="Kyrpides N."/>
        </authorList>
    </citation>
    <scope>NUCLEOTIDE SEQUENCE [LARGE SCALE GENOMIC DNA]</scope>
    <source>
        <strain evidence="5 6">DSM 13558</strain>
    </source>
</reference>
<comment type="cofactor">
    <cofactor evidence="1">
        <name>Zn(2+)</name>
        <dbReference type="ChEBI" id="CHEBI:29105"/>
    </cofactor>
</comment>
<keyword evidence="6" id="KW-1185">Reference proteome</keyword>
<protein>
    <submittedName>
        <fullName evidence="5">Uncharacterized protein (DUF849 family)</fullName>
    </submittedName>
</protein>
<evidence type="ECO:0000256" key="2">
    <source>
        <dbReference type="ARBA" id="ARBA00022679"/>
    </source>
</evidence>
<evidence type="ECO:0000313" key="6">
    <source>
        <dbReference type="Proteomes" id="UP000315343"/>
    </source>
</evidence>
<name>A0A562IZ90_9FIRM</name>
<organism evidence="5 6">
    <name type="scientific">Sedimentibacter saalensis</name>
    <dbReference type="NCBI Taxonomy" id="130788"/>
    <lineage>
        <taxon>Bacteria</taxon>
        <taxon>Bacillati</taxon>
        <taxon>Bacillota</taxon>
        <taxon>Tissierellia</taxon>
        <taxon>Sedimentibacter</taxon>
    </lineage>
</organism>
<keyword evidence="3" id="KW-0479">Metal-binding</keyword>
<comment type="caution">
    <text evidence="5">The sequence shown here is derived from an EMBL/GenBank/DDBJ whole genome shotgun (WGS) entry which is preliminary data.</text>
</comment>
<dbReference type="PANTHER" id="PTHR37418">
    <property type="entry name" value="3-KETO-5-AMINOHEXANOATE CLEAVAGE ENZYME-RELATED"/>
    <property type="match status" value="1"/>
</dbReference>
<dbReference type="Pfam" id="PF05853">
    <property type="entry name" value="BKACE"/>
    <property type="match status" value="1"/>
</dbReference>
<gene>
    <name evidence="5" type="ORF">LY60_03665</name>
</gene>
<dbReference type="RefSeq" id="WP_145087131.1">
    <property type="nucleotide sequence ID" value="NZ_DAMBUX010000002.1"/>
</dbReference>
<dbReference type="Proteomes" id="UP000315343">
    <property type="component" value="Unassembled WGS sequence"/>
</dbReference>
<dbReference type="EMBL" id="VLKH01000021">
    <property type="protein sequence ID" value="TWH76371.1"/>
    <property type="molecule type" value="Genomic_DNA"/>
</dbReference>
<evidence type="ECO:0000256" key="1">
    <source>
        <dbReference type="ARBA" id="ARBA00001947"/>
    </source>
</evidence>
<dbReference type="InterPro" id="IPR008567">
    <property type="entry name" value="BKACE"/>
</dbReference>
<proteinExistence type="predicted"/>
<dbReference type="InterPro" id="IPR013785">
    <property type="entry name" value="Aldolase_TIM"/>
</dbReference>
<evidence type="ECO:0000313" key="5">
    <source>
        <dbReference type="EMBL" id="TWH76371.1"/>
    </source>
</evidence>
<dbReference type="Gene3D" id="3.20.20.70">
    <property type="entry name" value="Aldolase class I"/>
    <property type="match status" value="1"/>
</dbReference>
<dbReference type="PANTHER" id="PTHR37418:SF2">
    <property type="entry name" value="3-KETO-5-AMINOHEXANOATE CLEAVAGE ENZYME"/>
    <property type="match status" value="1"/>
</dbReference>
<dbReference type="GO" id="GO:0043720">
    <property type="term" value="F:3-keto-5-aminohexanoate cleavage activity"/>
    <property type="evidence" value="ECO:0007669"/>
    <property type="project" value="InterPro"/>
</dbReference>
<keyword evidence="4" id="KW-0862">Zinc</keyword>
<dbReference type="AlphaFoldDB" id="A0A562IZ90"/>
<evidence type="ECO:0000256" key="3">
    <source>
        <dbReference type="ARBA" id="ARBA00022723"/>
    </source>
</evidence>
<keyword evidence="2" id="KW-0808">Transferase</keyword>
<evidence type="ECO:0000256" key="4">
    <source>
        <dbReference type="ARBA" id="ARBA00022833"/>
    </source>
</evidence>